<dbReference type="EMBL" id="MDZB01000084">
    <property type="protein sequence ID" value="OGX87456.1"/>
    <property type="molecule type" value="Genomic_DNA"/>
</dbReference>
<keyword evidence="1" id="KW-0812">Transmembrane</keyword>
<sequence>MNLHGLGVASGLGCYLLVGGVGLGGLLRAAHHLLHTPKLLEGFFLRPKAADSARNAAAPGLHCLHNPKQQRLGRVQLGRPASWPRNTRELLNL</sequence>
<keyword evidence="1" id="KW-1133">Transmembrane helix</keyword>
<protein>
    <submittedName>
        <fullName evidence="2">Uncharacterized protein</fullName>
    </submittedName>
</protein>
<keyword evidence="1" id="KW-0472">Membrane</keyword>
<dbReference type="AlphaFoldDB" id="A0A1G1T9A4"/>
<feature type="transmembrane region" description="Helical" evidence="1">
    <location>
        <begin position="6"/>
        <end position="27"/>
    </location>
</feature>
<gene>
    <name evidence="2" type="ORF">BEN47_10455</name>
</gene>
<organism evidence="2 3">
    <name type="scientific">Hymenobacter lapidarius</name>
    <dbReference type="NCBI Taxonomy" id="1908237"/>
    <lineage>
        <taxon>Bacteria</taxon>
        <taxon>Pseudomonadati</taxon>
        <taxon>Bacteroidota</taxon>
        <taxon>Cytophagia</taxon>
        <taxon>Cytophagales</taxon>
        <taxon>Hymenobacteraceae</taxon>
        <taxon>Hymenobacter</taxon>
    </lineage>
</organism>
<name>A0A1G1T9A4_9BACT</name>
<comment type="caution">
    <text evidence="2">The sequence shown here is derived from an EMBL/GenBank/DDBJ whole genome shotgun (WGS) entry which is preliminary data.</text>
</comment>
<evidence type="ECO:0000313" key="2">
    <source>
        <dbReference type="EMBL" id="OGX87456.1"/>
    </source>
</evidence>
<proteinExistence type="predicted"/>
<evidence type="ECO:0000256" key="1">
    <source>
        <dbReference type="SAM" id="Phobius"/>
    </source>
</evidence>
<keyword evidence="3" id="KW-1185">Reference proteome</keyword>
<dbReference type="Proteomes" id="UP000176294">
    <property type="component" value="Unassembled WGS sequence"/>
</dbReference>
<accession>A0A1G1T9A4</accession>
<evidence type="ECO:0000313" key="3">
    <source>
        <dbReference type="Proteomes" id="UP000176294"/>
    </source>
</evidence>
<reference evidence="2 3" key="1">
    <citation type="submission" date="2016-08" db="EMBL/GenBank/DDBJ databases">
        <title>Hymenobacter coccineus sp. nov., Hymenobacter lapidarius sp. nov. and Hymenobacter glacialis sp. nov., isolated from Antarctic soil.</title>
        <authorList>
            <person name="Sedlacek I."/>
            <person name="Kralova S."/>
            <person name="Kyrova K."/>
            <person name="Maslanova I."/>
            <person name="Stankova E."/>
            <person name="Vrbovska V."/>
            <person name="Nemec M."/>
            <person name="Bartak M."/>
            <person name="Svec P."/>
            <person name="Busse H.-J."/>
            <person name="Pantucek R."/>
        </authorList>
    </citation>
    <scope>NUCLEOTIDE SEQUENCE [LARGE SCALE GENOMIC DNA]</scope>
    <source>
        <strain evidence="2 3">CCM 8643</strain>
    </source>
</reference>